<dbReference type="GeneID" id="63749050"/>
<protein>
    <recommendedName>
        <fullName evidence="7">Protein kinase domain-containing protein</fullName>
    </recommendedName>
</protein>
<evidence type="ECO:0000256" key="1">
    <source>
        <dbReference type="ARBA" id="ARBA00022527"/>
    </source>
</evidence>
<feature type="binding site" evidence="6">
    <location>
        <position position="78"/>
    </location>
    <ligand>
        <name>ATP</name>
        <dbReference type="ChEBI" id="CHEBI:30616"/>
    </ligand>
</feature>
<dbReference type="InterPro" id="IPR011009">
    <property type="entry name" value="Kinase-like_dom_sf"/>
</dbReference>
<dbReference type="PROSITE" id="PS00107">
    <property type="entry name" value="PROTEIN_KINASE_ATP"/>
    <property type="match status" value="1"/>
</dbReference>
<keyword evidence="1" id="KW-0723">Serine/threonine-protein kinase</keyword>
<evidence type="ECO:0000313" key="9">
    <source>
        <dbReference type="Proteomes" id="UP000184383"/>
    </source>
</evidence>
<dbReference type="Gene3D" id="3.30.200.20">
    <property type="entry name" value="Phosphorylase Kinase, domain 1"/>
    <property type="match status" value="1"/>
</dbReference>
<keyword evidence="3 6" id="KW-0547">Nucleotide-binding</keyword>
<feature type="domain" description="Protein kinase" evidence="7">
    <location>
        <begin position="48"/>
        <end position="382"/>
    </location>
</feature>
<dbReference type="AlphaFoldDB" id="A0A1L9RFR2"/>
<keyword evidence="9" id="KW-1185">Reference proteome</keyword>
<dbReference type="PANTHER" id="PTHR45646">
    <property type="entry name" value="SERINE/THREONINE-PROTEIN KINASE DOA-RELATED"/>
    <property type="match status" value="1"/>
</dbReference>
<evidence type="ECO:0000256" key="3">
    <source>
        <dbReference type="ARBA" id="ARBA00022741"/>
    </source>
</evidence>
<dbReference type="InterPro" id="IPR000719">
    <property type="entry name" value="Prot_kinase_dom"/>
</dbReference>
<proteinExistence type="predicted"/>
<dbReference type="SMART" id="SM00220">
    <property type="entry name" value="S_TKc"/>
    <property type="match status" value="1"/>
</dbReference>
<dbReference type="Proteomes" id="UP000184383">
    <property type="component" value="Unassembled WGS sequence"/>
</dbReference>
<gene>
    <name evidence="8" type="ORF">ASPWEDRAFT_28919</name>
</gene>
<organism evidence="8 9">
    <name type="scientific">Aspergillus wentii DTO 134E9</name>
    <dbReference type="NCBI Taxonomy" id="1073089"/>
    <lineage>
        <taxon>Eukaryota</taxon>
        <taxon>Fungi</taxon>
        <taxon>Dikarya</taxon>
        <taxon>Ascomycota</taxon>
        <taxon>Pezizomycotina</taxon>
        <taxon>Eurotiomycetes</taxon>
        <taxon>Eurotiomycetidae</taxon>
        <taxon>Eurotiales</taxon>
        <taxon>Aspergillaceae</taxon>
        <taxon>Aspergillus</taxon>
        <taxon>Aspergillus subgen. Cremei</taxon>
    </lineage>
</organism>
<dbReference type="InterPro" id="IPR051175">
    <property type="entry name" value="CLK_kinases"/>
</dbReference>
<evidence type="ECO:0000256" key="4">
    <source>
        <dbReference type="ARBA" id="ARBA00022777"/>
    </source>
</evidence>
<dbReference type="STRING" id="1073089.A0A1L9RFR2"/>
<dbReference type="RefSeq" id="XP_040687389.1">
    <property type="nucleotide sequence ID" value="XM_040833202.1"/>
</dbReference>
<dbReference type="GO" id="GO:0005524">
    <property type="term" value="F:ATP binding"/>
    <property type="evidence" value="ECO:0007669"/>
    <property type="project" value="UniProtKB-UniRule"/>
</dbReference>
<evidence type="ECO:0000256" key="6">
    <source>
        <dbReference type="PROSITE-ProRule" id="PRU10141"/>
    </source>
</evidence>
<evidence type="ECO:0000259" key="7">
    <source>
        <dbReference type="PROSITE" id="PS50011"/>
    </source>
</evidence>
<dbReference type="SUPFAM" id="SSF56112">
    <property type="entry name" value="Protein kinase-like (PK-like)"/>
    <property type="match status" value="1"/>
</dbReference>
<reference evidence="9" key="1">
    <citation type="journal article" date="2017" name="Genome Biol.">
        <title>Comparative genomics reveals high biological diversity and specific adaptations in the industrially and medically important fungal genus Aspergillus.</title>
        <authorList>
            <person name="de Vries R.P."/>
            <person name="Riley R."/>
            <person name="Wiebenga A."/>
            <person name="Aguilar-Osorio G."/>
            <person name="Amillis S."/>
            <person name="Uchima C.A."/>
            <person name="Anderluh G."/>
            <person name="Asadollahi M."/>
            <person name="Askin M."/>
            <person name="Barry K."/>
            <person name="Battaglia E."/>
            <person name="Bayram O."/>
            <person name="Benocci T."/>
            <person name="Braus-Stromeyer S.A."/>
            <person name="Caldana C."/>
            <person name="Canovas D."/>
            <person name="Cerqueira G.C."/>
            <person name="Chen F."/>
            <person name="Chen W."/>
            <person name="Choi C."/>
            <person name="Clum A."/>
            <person name="Dos Santos R.A."/>
            <person name="Damasio A.R."/>
            <person name="Diallinas G."/>
            <person name="Emri T."/>
            <person name="Fekete E."/>
            <person name="Flipphi M."/>
            <person name="Freyberg S."/>
            <person name="Gallo A."/>
            <person name="Gournas C."/>
            <person name="Habgood R."/>
            <person name="Hainaut M."/>
            <person name="Harispe M.L."/>
            <person name="Henrissat B."/>
            <person name="Hilden K.S."/>
            <person name="Hope R."/>
            <person name="Hossain A."/>
            <person name="Karabika E."/>
            <person name="Karaffa L."/>
            <person name="Karanyi Z."/>
            <person name="Krasevec N."/>
            <person name="Kuo A."/>
            <person name="Kusch H."/>
            <person name="LaButti K."/>
            <person name="Lagendijk E.L."/>
            <person name="Lapidus A."/>
            <person name="Levasseur A."/>
            <person name="Lindquist E."/>
            <person name="Lipzen A."/>
            <person name="Logrieco A.F."/>
            <person name="MacCabe A."/>
            <person name="Maekelae M.R."/>
            <person name="Malavazi I."/>
            <person name="Melin P."/>
            <person name="Meyer V."/>
            <person name="Mielnichuk N."/>
            <person name="Miskei M."/>
            <person name="Molnar A.P."/>
            <person name="Mule G."/>
            <person name="Ngan C.Y."/>
            <person name="Orejas M."/>
            <person name="Orosz E."/>
            <person name="Ouedraogo J.P."/>
            <person name="Overkamp K.M."/>
            <person name="Park H.-S."/>
            <person name="Perrone G."/>
            <person name="Piumi F."/>
            <person name="Punt P.J."/>
            <person name="Ram A.F."/>
            <person name="Ramon A."/>
            <person name="Rauscher S."/>
            <person name="Record E."/>
            <person name="Riano-Pachon D.M."/>
            <person name="Robert V."/>
            <person name="Roehrig J."/>
            <person name="Ruller R."/>
            <person name="Salamov A."/>
            <person name="Salih N.S."/>
            <person name="Samson R.A."/>
            <person name="Sandor E."/>
            <person name="Sanguinetti M."/>
            <person name="Schuetze T."/>
            <person name="Sepcic K."/>
            <person name="Shelest E."/>
            <person name="Sherlock G."/>
            <person name="Sophianopoulou V."/>
            <person name="Squina F.M."/>
            <person name="Sun H."/>
            <person name="Susca A."/>
            <person name="Todd R.B."/>
            <person name="Tsang A."/>
            <person name="Unkles S.E."/>
            <person name="van de Wiele N."/>
            <person name="van Rossen-Uffink D."/>
            <person name="Oliveira J.V."/>
            <person name="Vesth T.C."/>
            <person name="Visser J."/>
            <person name="Yu J.-H."/>
            <person name="Zhou M."/>
            <person name="Andersen M.R."/>
            <person name="Archer D.B."/>
            <person name="Baker S.E."/>
            <person name="Benoit I."/>
            <person name="Brakhage A.A."/>
            <person name="Braus G.H."/>
            <person name="Fischer R."/>
            <person name="Frisvad J.C."/>
            <person name="Goldman G.H."/>
            <person name="Houbraken J."/>
            <person name="Oakley B."/>
            <person name="Pocsi I."/>
            <person name="Scazzocchio C."/>
            <person name="Seiboth B."/>
            <person name="vanKuyk P.A."/>
            <person name="Wortman J."/>
            <person name="Dyer P.S."/>
            <person name="Grigoriev I.V."/>
        </authorList>
    </citation>
    <scope>NUCLEOTIDE SEQUENCE [LARGE SCALE GENOMIC DNA]</scope>
    <source>
        <strain evidence="9">DTO 134E9</strain>
    </source>
</reference>
<evidence type="ECO:0000256" key="2">
    <source>
        <dbReference type="ARBA" id="ARBA00022679"/>
    </source>
</evidence>
<dbReference type="VEuPathDB" id="FungiDB:ASPWEDRAFT_28919"/>
<dbReference type="PROSITE" id="PS50011">
    <property type="entry name" value="PROTEIN_KINASE_DOM"/>
    <property type="match status" value="1"/>
</dbReference>
<dbReference type="EMBL" id="KV878213">
    <property type="protein sequence ID" value="OJJ33713.1"/>
    <property type="molecule type" value="Genomic_DNA"/>
</dbReference>
<dbReference type="OrthoDB" id="5979581at2759"/>
<dbReference type="GO" id="GO:0043484">
    <property type="term" value="P:regulation of RNA splicing"/>
    <property type="evidence" value="ECO:0007669"/>
    <property type="project" value="TreeGrafter"/>
</dbReference>
<evidence type="ECO:0000313" key="8">
    <source>
        <dbReference type="EMBL" id="OJJ33713.1"/>
    </source>
</evidence>
<dbReference type="GO" id="GO:0005634">
    <property type="term" value="C:nucleus"/>
    <property type="evidence" value="ECO:0007669"/>
    <property type="project" value="TreeGrafter"/>
</dbReference>
<keyword evidence="4" id="KW-0418">Kinase</keyword>
<dbReference type="InterPro" id="IPR017441">
    <property type="entry name" value="Protein_kinase_ATP_BS"/>
</dbReference>
<dbReference type="Gene3D" id="1.10.510.10">
    <property type="entry name" value="Transferase(Phosphotransferase) domain 1"/>
    <property type="match status" value="1"/>
</dbReference>
<dbReference type="PANTHER" id="PTHR45646:SF11">
    <property type="entry name" value="SERINE_THREONINE-PROTEIN KINASE DOA"/>
    <property type="match status" value="1"/>
</dbReference>
<keyword evidence="5 6" id="KW-0067">ATP-binding</keyword>
<keyword evidence="2" id="KW-0808">Transferase</keyword>
<sequence length="387" mass="43971">MLRLQSPYPWIRFKAQCFSRDLEKVFNYEPGGHHPVHLGDRLGDGGKYKVIHKLGYGGFGTVWLCHVLDPMPKYVALKIIMARFYGDDCPELKVNKLSQLKIDNDSICLPLDQFKMKGPNGEHWCFVYPLAGPPVSSITQEFKDQRTLQSMALQAVKALASLHSHGICHGDFIPRNVLVRMTGLDGLSEEKVIEILGEPIKSEVTTYSGQPLPGTARKYLVDSIDFYDLDPQFLTDQIYVIDFGESFDLSHPPKTLGTPRSYCAPELLLGEPPSIASDLWALAFLMLGPLPEPWWSTTWEGCRDWFQDEPDSEWRAVQKDLTPVKEIRAVEDLLKLGVEVEGEIRDISQEEVKVLGDLLRQLTRFRPEERLSIKGVQEHEWFSLESS</sequence>
<dbReference type="GO" id="GO:0004674">
    <property type="term" value="F:protein serine/threonine kinase activity"/>
    <property type="evidence" value="ECO:0007669"/>
    <property type="project" value="UniProtKB-KW"/>
</dbReference>
<evidence type="ECO:0000256" key="5">
    <source>
        <dbReference type="ARBA" id="ARBA00022840"/>
    </source>
</evidence>
<accession>A0A1L9RFR2</accession>
<name>A0A1L9RFR2_ASPWE</name>